<dbReference type="GO" id="GO:0005829">
    <property type="term" value="C:cytosol"/>
    <property type="evidence" value="ECO:0007669"/>
    <property type="project" value="TreeGrafter"/>
</dbReference>
<organism evidence="4 5">
    <name type="scientific">Noviherbaspirillum sedimenti</name>
    <dbReference type="NCBI Taxonomy" id="2320865"/>
    <lineage>
        <taxon>Bacteria</taxon>
        <taxon>Pseudomonadati</taxon>
        <taxon>Pseudomonadota</taxon>
        <taxon>Betaproteobacteria</taxon>
        <taxon>Burkholderiales</taxon>
        <taxon>Oxalobacteraceae</taxon>
        <taxon>Noviherbaspirillum</taxon>
    </lineage>
</organism>
<keyword evidence="4" id="KW-0808">Transferase</keyword>
<dbReference type="InterPro" id="IPR004399">
    <property type="entry name" value="HMP/HMP-P_kinase_dom"/>
</dbReference>
<dbReference type="Gene3D" id="3.40.1190.20">
    <property type="match status" value="1"/>
</dbReference>
<dbReference type="AlphaFoldDB" id="A0A3A3G168"/>
<dbReference type="EMBL" id="QYUQ01000002">
    <property type="protein sequence ID" value="RJG02218.1"/>
    <property type="molecule type" value="Genomic_DNA"/>
</dbReference>
<evidence type="ECO:0000313" key="4">
    <source>
        <dbReference type="EMBL" id="RJG02218.1"/>
    </source>
</evidence>
<gene>
    <name evidence="4" type="ORF">D3878_12035</name>
</gene>
<protein>
    <recommendedName>
        <fullName evidence="2">hydroxymethylpyrimidine kinase</fullName>
        <ecNumber evidence="2">2.7.1.49</ecNumber>
    </recommendedName>
</protein>
<dbReference type="GO" id="GO:0009228">
    <property type="term" value="P:thiamine biosynthetic process"/>
    <property type="evidence" value="ECO:0007669"/>
    <property type="project" value="InterPro"/>
</dbReference>
<evidence type="ECO:0000256" key="2">
    <source>
        <dbReference type="ARBA" id="ARBA00012135"/>
    </source>
</evidence>
<proteinExistence type="predicted"/>
<reference evidence="5" key="1">
    <citation type="submission" date="2018-09" db="EMBL/GenBank/DDBJ databases">
        <authorList>
            <person name="Zhu H."/>
        </authorList>
    </citation>
    <scope>NUCLEOTIDE SEQUENCE [LARGE SCALE GENOMIC DNA]</scope>
    <source>
        <strain evidence="5">K1S02-23</strain>
    </source>
</reference>
<sequence length="264" mass="27572">MKRPSVLVFSGSDPSGGAGMQADVQAIAALGAHPLSVLTSLTVQDNDRVYAVHPVPATLLMQQAQVLIEKIEIAAVKIGIVGNRANAEAIAAIVQQLRQSRPDLPVVLDPVLASGHGDALGLDDAANTLAPLMALATLVTPNLPEATVLSGGDRRTDSQAEALLAQGCQHVLIKGGHAHDDKVVNRWFTAGEFRSWAWPRLAGAFHGSGCTLAAAIAALLANGKPMAEAIEDGQAYCHQALEHAYEIAAGQLIPSRPRPYMKAA</sequence>
<dbReference type="InterPro" id="IPR013749">
    <property type="entry name" value="PM/HMP-P_kinase-1"/>
</dbReference>
<feature type="domain" description="Pyridoxamine kinase/Phosphomethylpyrimidine kinase" evidence="3">
    <location>
        <begin position="13"/>
        <end position="250"/>
    </location>
</feature>
<comment type="caution">
    <text evidence="4">The sequence shown here is derived from an EMBL/GenBank/DDBJ whole genome shotgun (WGS) entry which is preliminary data.</text>
</comment>
<dbReference type="GO" id="GO:0008972">
    <property type="term" value="F:phosphomethylpyrimidine kinase activity"/>
    <property type="evidence" value="ECO:0007669"/>
    <property type="project" value="InterPro"/>
</dbReference>
<dbReference type="InterPro" id="IPR029056">
    <property type="entry name" value="Ribokinase-like"/>
</dbReference>
<dbReference type="CDD" id="cd01169">
    <property type="entry name" value="HMPP_kinase"/>
    <property type="match status" value="1"/>
</dbReference>
<dbReference type="PANTHER" id="PTHR20858:SF17">
    <property type="entry name" value="HYDROXYMETHYLPYRIMIDINE_PHOSPHOMETHYLPYRIMIDINE KINASE THI20-RELATED"/>
    <property type="match status" value="1"/>
</dbReference>
<dbReference type="UniPathway" id="UPA00060">
    <property type="reaction ID" value="UER00138"/>
</dbReference>
<name>A0A3A3G168_9BURK</name>
<keyword evidence="4" id="KW-0418">Kinase</keyword>
<dbReference type="PANTHER" id="PTHR20858">
    <property type="entry name" value="PHOSPHOMETHYLPYRIMIDINE KINASE"/>
    <property type="match status" value="1"/>
</dbReference>
<evidence type="ECO:0000256" key="1">
    <source>
        <dbReference type="ARBA" id="ARBA00004948"/>
    </source>
</evidence>
<evidence type="ECO:0000259" key="3">
    <source>
        <dbReference type="Pfam" id="PF08543"/>
    </source>
</evidence>
<dbReference type="Pfam" id="PF08543">
    <property type="entry name" value="Phos_pyr_kin"/>
    <property type="match status" value="1"/>
</dbReference>
<dbReference type="GO" id="GO:0009229">
    <property type="term" value="P:thiamine diphosphate biosynthetic process"/>
    <property type="evidence" value="ECO:0007669"/>
    <property type="project" value="UniProtKB-UniPathway"/>
</dbReference>
<dbReference type="SUPFAM" id="SSF53613">
    <property type="entry name" value="Ribokinase-like"/>
    <property type="match status" value="1"/>
</dbReference>
<dbReference type="EC" id="2.7.1.49" evidence="2"/>
<dbReference type="RefSeq" id="WP_119785686.1">
    <property type="nucleotide sequence ID" value="NZ_QYUQ01000002.1"/>
</dbReference>
<accession>A0A3A3G168</accession>
<dbReference type="GO" id="GO:0008902">
    <property type="term" value="F:hydroxymethylpyrimidine kinase activity"/>
    <property type="evidence" value="ECO:0007669"/>
    <property type="project" value="UniProtKB-EC"/>
</dbReference>
<dbReference type="Proteomes" id="UP000266327">
    <property type="component" value="Unassembled WGS sequence"/>
</dbReference>
<evidence type="ECO:0000313" key="5">
    <source>
        <dbReference type="Proteomes" id="UP000266327"/>
    </source>
</evidence>
<comment type="pathway">
    <text evidence="1">Cofactor biosynthesis; thiamine diphosphate biosynthesis.</text>
</comment>
<dbReference type="OrthoDB" id="9810880at2"/>
<keyword evidence="5" id="KW-1185">Reference proteome</keyword>